<organism evidence="4 5">
    <name type="scientific">Azospirillum endophyticum</name>
    <dbReference type="NCBI Taxonomy" id="2800326"/>
    <lineage>
        <taxon>Bacteria</taxon>
        <taxon>Pseudomonadati</taxon>
        <taxon>Pseudomonadota</taxon>
        <taxon>Alphaproteobacteria</taxon>
        <taxon>Rhodospirillales</taxon>
        <taxon>Azospirillaceae</taxon>
        <taxon>Azospirillum</taxon>
    </lineage>
</organism>
<evidence type="ECO:0000313" key="5">
    <source>
        <dbReference type="Proteomes" id="UP000652760"/>
    </source>
</evidence>
<evidence type="ECO:0000259" key="3">
    <source>
        <dbReference type="SMART" id="SM00829"/>
    </source>
</evidence>
<dbReference type="SMART" id="SM00829">
    <property type="entry name" value="PKS_ER"/>
    <property type="match status" value="1"/>
</dbReference>
<sequence>MKAAVFQDFGRADVLRLAEVPAPEIRPTDLLVRVRAAGVNRADLLQRQGVYGTETYGDSPLLGLELAGEVVEVGGAVTGFRRGDRVMAITGGGAYAEVARVDQALAVHMPDHLGFIEAAAVMESFVTAYEVVGHLAGLGAGQTMLVHAAAGGVGSAMVQVARALGGRVLATAGASRLGDVLSLGAEEVVDYRSGDFEAEARRFTAGQGLDAVVDFIGGDTLAANLRSLRPGGILVQVGLMGGGGDAPIPLGLLLHNHLRLVGTVMKSRQPDEKRAMVQRFADRMLPLVASGTLRAVVSQVFPLTDVVQAHEAMERGGGFGKIVLTVP</sequence>
<dbReference type="SUPFAM" id="SSF50129">
    <property type="entry name" value="GroES-like"/>
    <property type="match status" value="1"/>
</dbReference>
<gene>
    <name evidence="4" type="ORF">JHL17_32525</name>
</gene>
<keyword evidence="2" id="KW-0560">Oxidoreductase</keyword>
<keyword evidence="5" id="KW-1185">Reference proteome</keyword>
<feature type="domain" description="Enoyl reductase (ER)" evidence="3">
    <location>
        <begin position="10"/>
        <end position="324"/>
    </location>
</feature>
<dbReference type="NCBIfam" id="TIGR02824">
    <property type="entry name" value="quinone_pig3"/>
    <property type="match status" value="1"/>
</dbReference>
<accession>A0ABS1FFY4</accession>
<dbReference type="EMBL" id="JAENHM010000080">
    <property type="protein sequence ID" value="MBK1842132.1"/>
    <property type="molecule type" value="Genomic_DNA"/>
</dbReference>
<protein>
    <submittedName>
        <fullName evidence="4">NAD(P)H-quinone oxidoreductase</fullName>
    </submittedName>
</protein>
<dbReference type="InterPro" id="IPR013154">
    <property type="entry name" value="ADH-like_N"/>
</dbReference>
<dbReference type="PANTHER" id="PTHR48106">
    <property type="entry name" value="QUINONE OXIDOREDUCTASE PIG3-RELATED"/>
    <property type="match status" value="1"/>
</dbReference>
<dbReference type="Proteomes" id="UP000652760">
    <property type="component" value="Unassembled WGS sequence"/>
</dbReference>
<evidence type="ECO:0000256" key="1">
    <source>
        <dbReference type="ARBA" id="ARBA00022857"/>
    </source>
</evidence>
<comment type="caution">
    <text evidence="4">The sequence shown here is derived from an EMBL/GenBank/DDBJ whole genome shotgun (WGS) entry which is preliminary data.</text>
</comment>
<evidence type="ECO:0000256" key="2">
    <source>
        <dbReference type="ARBA" id="ARBA00023002"/>
    </source>
</evidence>
<dbReference type="InterPro" id="IPR013149">
    <property type="entry name" value="ADH-like_C"/>
</dbReference>
<evidence type="ECO:0000313" key="4">
    <source>
        <dbReference type="EMBL" id="MBK1842132.1"/>
    </source>
</evidence>
<dbReference type="PROSITE" id="PS01162">
    <property type="entry name" value="QOR_ZETA_CRYSTAL"/>
    <property type="match status" value="1"/>
</dbReference>
<dbReference type="Pfam" id="PF00107">
    <property type="entry name" value="ADH_zinc_N"/>
    <property type="match status" value="1"/>
</dbReference>
<dbReference type="InterPro" id="IPR036291">
    <property type="entry name" value="NAD(P)-bd_dom_sf"/>
</dbReference>
<reference evidence="5" key="1">
    <citation type="submission" date="2021-01" db="EMBL/GenBank/DDBJ databases">
        <title>Genome public.</title>
        <authorList>
            <person name="Liu C."/>
            <person name="Sun Q."/>
        </authorList>
    </citation>
    <scope>NUCLEOTIDE SEQUENCE [LARGE SCALE GENOMIC DNA]</scope>
    <source>
        <strain evidence="5">YIM B02556</strain>
    </source>
</reference>
<dbReference type="CDD" id="cd05276">
    <property type="entry name" value="p53_inducible_oxidoreductase"/>
    <property type="match status" value="1"/>
</dbReference>
<dbReference type="InterPro" id="IPR011032">
    <property type="entry name" value="GroES-like_sf"/>
</dbReference>
<dbReference type="InterPro" id="IPR002364">
    <property type="entry name" value="Quin_OxRdtase/zeta-crystal_CS"/>
</dbReference>
<name>A0ABS1FFY4_9PROT</name>
<dbReference type="Gene3D" id="3.90.180.10">
    <property type="entry name" value="Medium-chain alcohol dehydrogenases, catalytic domain"/>
    <property type="match status" value="1"/>
</dbReference>
<proteinExistence type="predicted"/>
<dbReference type="InterPro" id="IPR020843">
    <property type="entry name" value="ER"/>
</dbReference>
<dbReference type="Pfam" id="PF08240">
    <property type="entry name" value="ADH_N"/>
    <property type="match status" value="1"/>
</dbReference>
<dbReference type="RefSeq" id="WP_200198808.1">
    <property type="nucleotide sequence ID" value="NZ_JAENHM010000080.1"/>
</dbReference>
<dbReference type="PANTHER" id="PTHR48106:SF18">
    <property type="entry name" value="QUINONE OXIDOREDUCTASE PIG3"/>
    <property type="match status" value="1"/>
</dbReference>
<dbReference type="Gene3D" id="3.40.50.720">
    <property type="entry name" value="NAD(P)-binding Rossmann-like Domain"/>
    <property type="match status" value="1"/>
</dbReference>
<dbReference type="InterPro" id="IPR014189">
    <property type="entry name" value="Quinone_OxRdtase_PIG3"/>
</dbReference>
<dbReference type="SUPFAM" id="SSF51735">
    <property type="entry name" value="NAD(P)-binding Rossmann-fold domains"/>
    <property type="match status" value="1"/>
</dbReference>
<keyword evidence="1" id="KW-0521">NADP</keyword>